<gene>
    <name evidence="1" type="ORF">A3D25_02610</name>
</gene>
<organism evidence="1 2">
    <name type="scientific">Candidatus Daviesbacteria bacterium RIFCSPHIGHO2_02_FULL_43_12</name>
    <dbReference type="NCBI Taxonomy" id="1797776"/>
    <lineage>
        <taxon>Bacteria</taxon>
        <taxon>Candidatus Daviesiibacteriota</taxon>
    </lineage>
</organism>
<accession>A0A1F5KKJ6</accession>
<dbReference type="AlphaFoldDB" id="A0A1F5KKJ6"/>
<name>A0A1F5KKJ6_9BACT</name>
<dbReference type="EMBL" id="MFDD01000002">
    <property type="protein sequence ID" value="OGE41394.1"/>
    <property type="molecule type" value="Genomic_DNA"/>
</dbReference>
<evidence type="ECO:0000313" key="1">
    <source>
        <dbReference type="EMBL" id="OGE41394.1"/>
    </source>
</evidence>
<evidence type="ECO:0000313" key="2">
    <source>
        <dbReference type="Proteomes" id="UP000177328"/>
    </source>
</evidence>
<proteinExistence type="predicted"/>
<comment type="caution">
    <text evidence="1">The sequence shown here is derived from an EMBL/GenBank/DDBJ whole genome shotgun (WGS) entry which is preliminary data.</text>
</comment>
<protein>
    <submittedName>
        <fullName evidence="1">Uncharacterized protein</fullName>
    </submittedName>
</protein>
<dbReference type="Proteomes" id="UP000177328">
    <property type="component" value="Unassembled WGS sequence"/>
</dbReference>
<sequence length="1008" mass="113389">MTETLPKRGYTDRFHRGPGRSDYPKWITYHTKDRIDDFVVALKEFPLRATIGWGVLNSFIAASQIGPRPWAALVVGSVAATAAFAYQEHRLNQGKLPPKQPIDRSFRRGKIENQQFGLKGEIVVYKGQPIELKPADPEKGSEARVLETAGQVVLVRMPELRSSGRLKKSSVMQRENLLAELYDSSLAPITADFDLNWVDYMGVILPTRTPPGLSKYIQDFPHLPLAQLLSHKEATLKDTQEQVALLTPAEFRRLSFRPQELYSDPFFKTAYFGMHRKLGDPKLDALVEEADSPRPRAEVDRYETEVKRHLRRLIMRALESYLVTSQPVYIGADSAYPTARRTNRSIIQPQRGNDHKLFALNFTEPPQRIDLGRLFGVQGLSAEEILKRTPELPDEIAPGTFRQPHNYYLTHDQPEIRPLDKRQMQAGRLAYALDTLLASRQPRLVNQESPTQKEIEESLSVLGLKVREQRQNLASLVNGRRTFARHARWWALRALPFALIWGLAQGAVQMTPPEGSSIKYGEIMPDTVSLPSEMLAETGDDYDRRWTVIPHQMSAAGYYTQSTSHEMVGAKWIANREGQKLVSYPTETSEVPHVELWTVVGDKTLRIPILNHTQVGLLRVQDLSGNILPYRAYQFNDGTIEVELGQADVTKGATVTVGLFPAETPQVKAVAKVEPIDTSKLSPEALTKLMNLLASGTSSQISYEQIAGYFKKHYHYQISSEHKKQIEAANSPEEKLNAVFKLEGCNCDVCSLGAVLSSSLVDRPGQYLNRARGYLYGVNGERERGSLDNLNAHGFVVDEAGESGKNDPTPNVDQDQIDAETRRFLDALSKDRSQNPMLPRDSRTPEAEIKKPFDWLGLGLKLSEGVVGLGLGWLAYRRISNYRSRKAVTLAEENITGAGFETKTITPENLPALPIQTDSFWNSLEFDEIQRAYSFLNWVSWGDGLRSGFKLIKLSPAQLADPRRSLQESIAAARVRNYLAHPNHFESVLALSAQDKRILRNIARRIVK</sequence>
<reference evidence="1 2" key="1">
    <citation type="journal article" date="2016" name="Nat. Commun.">
        <title>Thousands of microbial genomes shed light on interconnected biogeochemical processes in an aquifer system.</title>
        <authorList>
            <person name="Anantharaman K."/>
            <person name="Brown C.T."/>
            <person name="Hug L.A."/>
            <person name="Sharon I."/>
            <person name="Castelle C.J."/>
            <person name="Probst A.J."/>
            <person name="Thomas B.C."/>
            <person name="Singh A."/>
            <person name="Wilkins M.J."/>
            <person name="Karaoz U."/>
            <person name="Brodie E.L."/>
            <person name="Williams K.H."/>
            <person name="Hubbard S.S."/>
            <person name="Banfield J.F."/>
        </authorList>
    </citation>
    <scope>NUCLEOTIDE SEQUENCE [LARGE SCALE GENOMIC DNA]</scope>
</reference>